<dbReference type="Proteomes" id="UP001529272">
    <property type="component" value="Unassembled WGS sequence"/>
</dbReference>
<dbReference type="RefSeq" id="WP_142383111.1">
    <property type="nucleotide sequence ID" value="NZ_CP012886.2"/>
</dbReference>
<dbReference type="EMBL" id="JASZZX010000048">
    <property type="protein sequence ID" value="MDM3929841.1"/>
    <property type="molecule type" value="Genomic_DNA"/>
</dbReference>
<evidence type="ECO:0000313" key="2">
    <source>
        <dbReference type="Proteomes" id="UP001529272"/>
    </source>
</evidence>
<reference evidence="1" key="1">
    <citation type="submission" date="2023-06" db="EMBL/GenBank/DDBJ databases">
        <title>Itaconate inhibition of nontuberculous mycobacteria.</title>
        <authorList>
            <person name="Breen P."/>
            <person name="Zimbric M."/>
            <person name="Caverly L."/>
        </authorList>
    </citation>
    <scope>NUCLEOTIDE SEQUENCE</scope>
    <source>
        <strain evidence="1">FLAC1071</strain>
    </source>
</reference>
<accession>A0ABT7P975</accession>
<name>A0ABT7P975_MYCIT</name>
<organism evidence="1 2">
    <name type="scientific">Mycobacterium intracellulare subsp. chimaera</name>
    <dbReference type="NCBI Taxonomy" id="222805"/>
    <lineage>
        <taxon>Bacteria</taxon>
        <taxon>Bacillati</taxon>
        <taxon>Actinomycetota</taxon>
        <taxon>Actinomycetes</taxon>
        <taxon>Mycobacteriales</taxon>
        <taxon>Mycobacteriaceae</taxon>
        <taxon>Mycobacterium</taxon>
        <taxon>Mycobacterium avium complex (MAC)</taxon>
    </lineage>
</organism>
<gene>
    <name evidence="1" type="ORF">QRB35_28075</name>
</gene>
<sequence>MRVVDDPDTTQQRECGMPYYWVPLVYCPFPHAMRKNDTCPFALNSIRSHLRDFTVTPGPSTYQQLYADPDFVARARGCTTHLGDWATVLPAIADLLATTTALTSSQEIEALARTWPSIASLNDDDRHLAAALLDSIEPIRIYRMPKGDWRASGQHRICWARIAAASHVPAWCAPGNELPPGAIPAFRG</sequence>
<keyword evidence="2" id="KW-1185">Reference proteome</keyword>
<protein>
    <submittedName>
        <fullName evidence="1">Uncharacterized protein</fullName>
    </submittedName>
</protein>
<comment type="caution">
    <text evidence="1">The sequence shown here is derived from an EMBL/GenBank/DDBJ whole genome shotgun (WGS) entry which is preliminary data.</text>
</comment>
<evidence type="ECO:0000313" key="1">
    <source>
        <dbReference type="EMBL" id="MDM3929841.1"/>
    </source>
</evidence>
<reference evidence="1" key="2">
    <citation type="submission" date="2023-06" db="EMBL/GenBank/DDBJ databases">
        <authorList>
            <person name="Spilker T."/>
        </authorList>
    </citation>
    <scope>NUCLEOTIDE SEQUENCE</scope>
    <source>
        <strain evidence="1">FLAC1071</strain>
    </source>
</reference>
<proteinExistence type="predicted"/>